<evidence type="ECO:0000313" key="4">
    <source>
        <dbReference type="EMBL" id="MBD8105081.1"/>
    </source>
</evidence>
<keyword evidence="7" id="KW-1185">Reference proteome</keyword>
<reference evidence="4 7" key="2">
    <citation type="journal article" date="2020" name="FEMS Microbiol. Ecol.">
        <title>Temporal dynamics of bacterial communities during seed development and maturation.</title>
        <authorList>
            <person name="Chesneau G."/>
            <person name="Torres-Cortes G."/>
            <person name="Briand M."/>
            <person name="Darrasse A."/>
            <person name="Preveaux A."/>
            <person name="Marais C."/>
            <person name="Jacques M.A."/>
            <person name="Shade A."/>
            <person name="Barret M."/>
        </authorList>
    </citation>
    <scope>NUCLEOTIDE SEQUENCE [LARGE SCALE GENOMIC DNA]</scope>
    <source>
        <strain evidence="4 7">CFBP13732</strain>
    </source>
</reference>
<dbReference type="InterPro" id="IPR016181">
    <property type="entry name" value="Acyl_CoA_acyltransferase"/>
</dbReference>
<dbReference type="SUPFAM" id="SSF55729">
    <property type="entry name" value="Acyl-CoA N-acyltransferases (Nat)"/>
    <property type="match status" value="1"/>
</dbReference>
<dbReference type="GO" id="GO:0016747">
    <property type="term" value="F:acyltransferase activity, transferring groups other than amino-acyl groups"/>
    <property type="evidence" value="ECO:0007669"/>
    <property type="project" value="InterPro"/>
</dbReference>
<accession>A0A3Q8HJP6</accession>
<feature type="domain" description="N-acetyltransferase" evidence="3">
    <location>
        <begin position="3"/>
        <end position="145"/>
    </location>
</feature>
<dbReference type="PROSITE" id="PS51186">
    <property type="entry name" value="GNAT"/>
    <property type="match status" value="1"/>
</dbReference>
<organism evidence="5 6">
    <name type="scientific">Erwinia persicina</name>
    <dbReference type="NCBI Taxonomy" id="55211"/>
    <lineage>
        <taxon>Bacteria</taxon>
        <taxon>Pseudomonadati</taxon>
        <taxon>Pseudomonadota</taxon>
        <taxon>Gammaproteobacteria</taxon>
        <taxon>Enterobacterales</taxon>
        <taxon>Erwiniaceae</taxon>
        <taxon>Erwinia</taxon>
    </lineage>
</organism>
<dbReference type="InterPro" id="IPR050832">
    <property type="entry name" value="Bact_Acetyltransf"/>
</dbReference>
<name>A0A3Q8HJP6_9GAMM</name>
<keyword evidence="1 5" id="KW-0808">Transferase</keyword>
<dbReference type="PANTHER" id="PTHR43877">
    <property type="entry name" value="AMINOALKYLPHOSPHONATE N-ACETYLTRANSFERASE-RELATED-RELATED"/>
    <property type="match status" value="1"/>
</dbReference>
<keyword evidence="2" id="KW-0012">Acyltransferase</keyword>
<dbReference type="Proteomes" id="UP000306393">
    <property type="component" value="Unassembled WGS sequence"/>
</dbReference>
<dbReference type="PANTHER" id="PTHR43877:SF2">
    <property type="entry name" value="AMINOALKYLPHOSPHONATE N-ACETYLTRANSFERASE-RELATED"/>
    <property type="match status" value="1"/>
</dbReference>
<dbReference type="EMBL" id="QGAC01000001">
    <property type="protein sequence ID" value="TKJ95212.1"/>
    <property type="molecule type" value="Genomic_DNA"/>
</dbReference>
<protein>
    <submittedName>
        <fullName evidence="4 5">N-acetyltransferase</fullName>
    </submittedName>
</protein>
<evidence type="ECO:0000313" key="5">
    <source>
        <dbReference type="EMBL" id="TKJ95212.1"/>
    </source>
</evidence>
<dbReference type="KEGG" id="epe:CI789_07925"/>
<dbReference type="EMBL" id="JACYNN010000001">
    <property type="protein sequence ID" value="MBD8105081.1"/>
    <property type="molecule type" value="Genomic_DNA"/>
</dbReference>
<dbReference type="AlphaFoldDB" id="A0A3Q8HJP6"/>
<sequence>MSVRIRVAVPSDVNGLFTVRTSVQENMMTREEMQALGITEASVSAMIAASDCAWVATQGEEIIGFSMIIPEEACLFAAFVLPGHQGKGIGKRLVSVAEDALFTLHPCVWLETGKRTRAAAFYRHTGWGNETDIGDGDIRLEKRRP</sequence>
<evidence type="ECO:0000256" key="1">
    <source>
        <dbReference type="ARBA" id="ARBA00022679"/>
    </source>
</evidence>
<proteinExistence type="predicted"/>
<dbReference type="Pfam" id="PF13508">
    <property type="entry name" value="Acetyltransf_7"/>
    <property type="match status" value="1"/>
</dbReference>
<dbReference type="Proteomes" id="UP000661012">
    <property type="component" value="Unassembled WGS sequence"/>
</dbReference>
<dbReference type="RefSeq" id="WP_062743256.1">
    <property type="nucleotide sequence ID" value="NZ_CP022725.1"/>
</dbReference>
<comment type="caution">
    <text evidence="5">The sequence shown here is derived from an EMBL/GenBank/DDBJ whole genome shotgun (WGS) entry which is preliminary data.</text>
</comment>
<reference evidence="5 6" key="1">
    <citation type="journal article" date="2019" name="Sci. Rep.">
        <title>Differences in resource use lead to coexistence of seed-transmitted microbial populations.</title>
        <authorList>
            <person name="Torres-Cortes G."/>
            <person name="Garcia B.J."/>
            <person name="Compant S."/>
            <person name="Rezki S."/>
            <person name="Jones P."/>
            <person name="Preveaux A."/>
            <person name="Briand M."/>
            <person name="Roulet A."/>
            <person name="Bouchez O."/>
            <person name="Jacobson D."/>
            <person name="Barret M."/>
        </authorList>
    </citation>
    <scope>NUCLEOTIDE SEQUENCE [LARGE SCALE GENOMIC DNA]</scope>
    <source>
        <strain evidence="5 6">CFBP13511</strain>
    </source>
</reference>
<dbReference type="Gene3D" id="3.40.630.30">
    <property type="match status" value="1"/>
</dbReference>
<evidence type="ECO:0000259" key="3">
    <source>
        <dbReference type="PROSITE" id="PS51186"/>
    </source>
</evidence>
<dbReference type="InterPro" id="IPR000182">
    <property type="entry name" value="GNAT_dom"/>
</dbReference>
<dbReference type="CDD" id="cd04301">
    <property type="entry name" value="NAT_SF"/>
    <property type="match status" value="1"/>
</dbReference>
<dbReference type="STRING" id="1219360.GCA_001571305_00773"/>
<evidence type="ECO:0000313" key="7">
    <source>
        <dbReference type="Proteomes" id="UP000661012"/>
    </source>
</evidence>
<gene>
    <name evidence="5" type="ORF">EpCFBP13511_02315</name>
    <name evidence="4" type="ORF">IFT93_01430</name>
</gene>
<dbReference type="OrthoDB" id="7356080at2"/>
<evidence type="ECO:0000313" key="6">
    <source>
        <dbReference type="Proteomes" id="UP000306393"/>
    </source>
</evidence>
<evidence type="ECO:0000256" key="2">
    <source>
        <dbReference type="ARBA" id="ARBA00023315"/>
    </source>
</evidence>